<dbReference type="RefSeq" id="WP_051373046.1">
    <property type="nucleotide sequence ID" value="NZ_CBLG010000132.1"/>
</dbReference>
<evidence type="ECO:0000256" key="3">
    <source>
        <dbReference type="ARBA" id="ARBA00023315"/>
    </source>
</evidence>
<dbReference type="InterPro" id="IPR016035">
    <property type="entry name" value="Acyl_Trfase/lysoPLipase"/>
</dbReference>
<evidence type="ECO:0000256" key="2">
    <source>
        <dbReference type="ARBA" id="ARBA00022679"/>
    </source>
</evidence>
<dbReference type="EC" id="2.3.1.39" evidence="1"/>
<dbReference type="PANTHER" id="PTHR42681">
    <property type="entry name" value="MALONYL-COA-ACYL CARRIER PROTEIN TRANSACYLASE, MITOCHONDRIAL"/>
    <property type="match status" value="1"/>
</dbReference>
<dbReference type="SUPFAM" id="SSF55048">
    <property type="entry name" value="Probable ACP-binding domain of malonyl-CoA ACP transacylase"/>
    <property type="match status" value="1"/>
</dbReference>
<dbReference type="SMART" id="SM00827">
    <property type="entry name" value="PKS_AT"/>
    <property type="match status" value="1"/>
</dbReference>
<protein>
    <recommendedName>
        <fullName evidence="1">[acyl-carrier-protein] S-malonyltransferase</fullName>
        <ecNumber evidence="1">2.3.1.39</ecNumber>
    </recommendedName>
</protein>
<sequence>MKVLFFSGQGQQYKGMGKLLFSAYPKLIMEASDILGYSIEELCLNDPLHHLNLTEYTQPALFVINTLGYYQWRDRFPSVTIDALAGHSLGELSALLVAGCYDFKTGLQIARRRGQLMSQAADGGMAAVLGLPADKLRIMLNQHGLQQLDLVNFNSPSQIVIAGDNTAIHRAERLLLDHDIKCIVLNVNVPFHSRHMQQAQEDFTTFLQGFTFANPVIPVIANATARFYPLGKVAELLAQQIASPVKWMQSIHYLMRLGDFDYEEIGADPSRMGGNVLGKLVDEIRRSPLPLEQNSEDLPPNYPVLYQDRALNIPPVVAAYAEGSLPHWEAGYLGDAAFRQRYGTRYAYVAGAMYRGTASEALVIQMSRAGLLSYFGSGGLSLQRIEQAIQTLQAQLSPESIYGMNLLADYVEPQRELATVQLYLKYGIRNIEAAAFMQMTSAVVLFRLRGLSRDALGRIQCAHHILAKISRLEVAQAFMSPPPASIVAMLYQEGVITAEQAELAPFIPMSDDICVEADSGGHTDGGIPTILLPAILQLRQSIMEKNHYQEPLCVGLAGGIGTPMAAAAAFVMGAGFILTGSINQCTVESGASARVKDMLQEAGIHDMAYAPAGDMFELGARVQVLRKGLLFPSRANKLYTFYIQYDSLEALPTAIQSQLENQYFKCSLAQIWDEVSHHLQTCGRTQDLEKARINAKYRMGLVFRWYFSYSTRLAFSGLPDDQANYQIHTGPALGAFNQWVKGTELEIWSRRHVDQIAMKLLHATATQLTLMLNPLHVDKGGTP</sequence>
<reference evidence="6 7" key="1">
    <citation type="submission" date="2015-03" db="EMBL/GenBank/DDBJ databases">
        <authorList>
            <consortium name="Pathogen Informatics"/>
            <person name="Murphy D."/>
        </authorList>
    </citation>
    <scope>NUCLEOTIDE SEQUENCE [LARGE SCALE GENOMIC DNA]</scope>
    <source>
        <strain evidence="6 7">WP-931201</strain>
    </source>
</reference>
<name>A0ABP1ZI38_9GAMM</name>
<dbReference type="InterPro" id="IPR050858">
    <property type="entry name" value="Mal-CoA-ACP_Trans/PKS_FabD"/>
</dbReference>
<dbReference type="SUPFAM" id="SSF52151">
    <property type="entry name" value="FabD/lysophospholipase-like"/>
    <property type="match status" value="1"/>
</dbReference>
<keyword evidence="3" id="KW-0012">Acyltransferase</keyword>
<dbReference type="SUPFAM" id="SSF51412">
    <property type="entry name" value="Inosine monophosphate dehydrogenase (IMPDH)"/>
    <property type="match status" value="1"/>
</dbReference>
<accession>A0ABP1ZI38</accession>
<dbReference type="Pfam" id="PF21607">
    <property type="entry name" value="FabD_helical_ins"/>
    <property type="match status" value="1"/>
</dbReference>
<dbReference type="CDD" id="cd04742">
    <property type="entry name" value="NPD_FabD"/>
    <property type="match status" value="1"/>
</dbReference>
<dbReference type="Gene3D" id="3.30.70.250">
    <property type="entry name" value="Malonyl-CoA ACP transacylase, ACP-binding"/>
    <property type="match status" value="1"/>
</dbReference>
<evidence type="ECO:0000256" key="4">
    <source>
        <dbReference type="ARBA" id="ARBA00048462"/>
    </source>
</evidence>
<dbReference type="InterPro" id="IPR014179">
    <property type="entry name" value="PfaD-like_TIM-barrel"/>
</dbReference>
<dbReference type="NCBIfam" id="TIGR02814">
    <property type="entry name" value="pfaD_fam"/>
    <property type="match status" value="1"/>
</dbReference>
<keyword evidence="7" id="KW-1185">Reference proteome</keyword>
<comment type="caution">
    <text evidence="6">The sequence shown here is derived from an EMBL/GenBank/DDBJ whole genome shotgun (WGS) entry which is preliminary data.</text>
</comment>
<dbReference type="Gene3D" id="3.40.366.10">
    <property type="entry name" value="Malonyl-Coenzyme A Acyl Carrier Protein, domain 2"/>
    <property type="match status" value="1"/>
</dbReference>
<dbReference type="PANTHER" id="PTHR42681:SF1">
    <property type="entry name" value="MALONYL-COA-ACYL CARRIER PROTEIN TRANSACYLASE, MITOCHONDRIAL"/>
    <property type="match status" value="1"/>
</dbReference>
<dbReference type="EMBL" id="CVMG01000016">
    <property type="protein sequence ID" value="CRG50751.1"/>
    <property type="molecule type" value="Genomic_DNA"/>
</dbReference>
<dbReference type="Gene3D" id="3.20.20.70">
    <property type="entry name" value="Aldolase class I"/>
    <property type="match status" value="1"/>
</dbReference>
<feature type="domain" description="Malonyl-CoA:ACP transacylase (MAT)" evidence="5">
    <location>
        <begin position="5"/>
        <end position="309"/>
    </location>
</feature>
<evidence type="ECO:0000313" key="7">
    <source>
        <dbReference type="Proteomes" id="UP000047420"/>
    </source>
</evidence>
<evidence type="ECO:0000259" key="5">
    <source>
        <dbReference type="SMART" id="SM00827"/>
    </source>
</evidence>
<dbReference type="InterPro" id="IPR014043">
    <property type="entry name" value="Acyl_transferase_dom"/>
</dbReference>
<gene>
    <name evidence="6" type="primary">pksE</name>
    <name evidence="6" type="ORF">ERS008478_02348</name>
</gene>
<dbReference type="InterPro" id="IPR049489">
    <property type="entry name" value="FabD-like_helical_ins"/>
</dbReference>
<comment type="catalytic activity">
    <reaction evidence="4">
        <text>holo-[ACP] + malonyl-CoA = malonyl-[ACP] + CoA</text>
        <dbReference type="Rhea" id="RHEA:41792"/>
        <dbReference type="Rhea" id="RHEA-COMP:9623"/>
        <dbReference type="Rhea" id="RHEA-COMP:9685"/>
        <dbReference type="ChEBI" id="CHEBI:57287"/>
        <dbReference type="ChEBI" id="CHEBI:57384"/>
        <dbReference type="ChEBI" id="CHEBI:64479"/>
        <dbReference type="ChEBI" id="CHEBI:78449"/>
        <dbReference type="EC" id="2.3.1.39"/>
    </reaction>
</comment>
<evidence type="ECO:0000256" key="1">
    <source>
        <dbReference type="ARBA" id="ARBA00013258"/>
    </source>
</evidence>
<dbReference type="Pfam" id="PF00698">
    <property type="entry name" value="Acyl_transf_1"/>
    <property type="match status" value="1"/>
</dbReference>
<proteinExistence type="predicted"/>
<dbReference type="InterPro" id="IPR001227">
    <property type="entry name" value="Ac_transferase_dom_sf"/>
</dbReference>
<dbReference type="InterPro" id="IPR013785">
    <property type="entry name" value="Aldolase_TIM"/>
</dbReference>
<keyword evidence="2 6" id="KW-0808">Transferase</keyword>
<dbReference type="Proteomes" id="UP000047420">
    <property type="component" value="Unassembled WGS sequence"/>
</dbReference>
<evidence type="ECO:0000313" key="6">
    <source>
        <dbReference type="EMBL" id="CRG50751.1"/>
    </source>
</evidence>
<dbReference type="GO" id="GO:0016740">
    <property type="term" value="F:transferase activity"/>
    <property type="evidence" value="ECO:0007669"/>
    <property type="project" value="UniProtKB-KW"/>
</dbReference>
<organism evidence="6 7">
    <name type="scientific">Yersinia wautersii</name>
    <dbReference type="NCBI Taxonomy" id="1341643"/>
    <lineage>
        <taxon>Bacteria</taxon>
        <taxon>Pseudomonadati</taxon>
        <taxon>Pseudomonadota</taxon>
        <taxon>Gammaproteobacteria</taxon>
        <taxon>Enterobacterales</taxon>
        <taxon>Yersiniaceae</taxon>
        <taxon>Yersinia</taxon>
    </lineage>
</organism>
<dbReference type="InterPro" id="IPR016036">
    <property type="entry name" value="Malonyl_transacylase_ACP-bd"/>
</dbReference>